<dbReference type="Gene3D" id="3.20.20.140">
    <property type="entry name" value="Metal-dependent hydrolases"/>
    <property type="match status" value="1"/>
</dbReference>
<dbReference type="InterPro" id="IPR011708">
    <property type="entry name" value="DNA_pol3_alpha_NTPase_dom"/>
</dbReference>
<dbReference type="Gene3D" id="1.10.150.870">
    <property type="match status" value="1"/>
</dbReference>
<feature type="domain" description="Polymerase/histidinol phosphatase N-terminal" evidence="14">
    <location>
        <begin position="11"/>
        <end position="78"/>
    </location>
</feature>
<organism evidence="15 16">
    <name type="scientific">Opitutus terrae (strain DSM 11246 / JCM 15787 / PB90-1)</name>
    <dbReference type="NCBI Taxonomy" id="452637"/>
    <lineage>
        <taxon>Bacteria</taxon>
        <taxon>Pseudomonadati</taxon>
        <taxon>Verrucomicrobiota</taxon>
        <taxon>Opitutia</taxon>
        <taxon>Opitutales</taxon>
        <taxon>Opitutaceae</taxon>
        <taxon>Opitutus</taxon>
    </lineage>
</organism>
<evidence type="ECO:0000256" key="2">
    <source>
        <dbReference type="ARBA" id="ARBA00007391"/>
    </source>
</evidence>
<dbReference type="GO" id="GO:0003887">
    <property type="term" value="F:DNA-directed DNA polymerase activity"/>
    <property type="evidence" value="ECO:0007669"/>
    <property type="project" value="UniProtKB-KW"/>
</dbReference>
<keyword evidence="16" id="KW-1185">Reference proteome</keyword>
<dbReference type="Pfam" id="PF14579">
    <property type="entry name" value="HHH_6"/>
    <property type="match status" value="1"/>
</dbReference>
<dbReference type="InterPro" id="IPR004805">
    <property type="entry name" value="DnaE2/DnaE/PolC"/>
</dbReference>
<dbReference type="GO" id="GO:0006281">
    <property type="term" value="P:DNA repair"/>
    <property type="evidence" value="ECO:0007669"/>
    <property type="project" value="UniProtKB-KW"/>
</dbReference>
<evidence type="ECO:0000256" key="3">
    <source>
        <dbReference type="ARBA" id="ARBA00012417"/>
    </source>
</evidence>
<dbReference type="GO" id="GO:0005737">
    <property type="term" value="C:cytoplasm"/>
    <property type="evidence" value="ECO:0007669"/>
    <property type="project" value="UniProtKB-SubCell"/>
</dbReference>
<proteinExistence type="inferred from homology"/>
<dbReference type="AlphaFoldDB" id="B1ZZZ1"/>
<keyword evidence="11" id="KW-0234">DNA repair</keyword>
<dbReference type="InterPro" id="IPR012340">
    <property type="entry name" value="NA-bd_OB-fold"/>
</dbReference>
<keyword evidence="6 15" id="KW-0808">Transferase</keyword>
<comment type="similarity">
    <text evidence="2">Belongs to the DNA polymerase type-C family. DnaE2 subfamily.</text>
</comment>
<dbReference type="EMBL" id="CP001032">
    <property type="protein sequence ID" value="ACB77327.1"/>
    <property type="molecule type" value="Genomic_DNA"/>
</dbReference>
<evidence type="ECO:0000256" key="5">
    <source>
        <dbReference type="ARBA" id="ARBA00022490"/>
    </source>
</evidence>
<dbReference type="SMART" id="SM00481">
    <property type="entry name" value="POLIIIAc"/>
    <property type="match status" value="1"/>
</dbReference>
<comment type="catalytic activity">
    <reaction evidence="12">
        <text>DNA(n) + a 2'-deoxyribonucleoside 5'-triphosphate = DNA(n+1) + diphosphate</text>
        <dbReference type="Rhea" id="RHEA:22508"/>
        <dbReference type="Rhea" id="RHEA-COMP:17339"/>
        <dbReference type="Rhea" id="RHEA-COMP:17340"/>
        <dbReference type="ChEBI" id="CHEBI:33019"/>
        <dbReference type="ChEBI" id="CHEBI:61560"/>
        <dbReference type="ChEBI" id="CHEBI:173112"/>
        <dbReference type="EC" id="2.7.7.7"/>
    </reaction>
</comment>
<evidence type="ECO:0000256" key="6">
    <source>
        <dbReference type="ARBA" id="ARBA00022679"/>
    </source>
</evidence>
<dbReference type="PANTHER" id="PTHR32294">
    <property type="entry name" value="DNA POLYMERASE III SUBUNIT ALPHA"/>
    <property type="match status" value="1"/>
</dbReference>
<name>B1ZZZ1_OPITP</name>
<dbReference type="Proteomes" id="UP000007013">
    <property type="component" value="Chromosome"/>
</dbReference>
<gene>
    <name evidence="15" type="ordered locus">Oter_4053</name>
</gene>
<evidence type="ECO:0000256" key="1">
    <source>
        <dbReference type="ARBA" id="ARBA00004496"/>
    </source>
</evidence>
<dbReference type="Pfam" id="PF07733">
    <property type="entry name" value="DNA_pol3_alpha"/>
    <property type="match status" value="1"/>
</dbReference>
<evidence type="ECO:0000256" key="4">
    <source>
        <dbReference type="ARBA" id="ARBA00017273"/>
    </source>
</evidence>
<keyword evidence="9" id="KW-0227">DNA damage</keyword>
<comment type="subcellular location">
    <subcellularLocation>
        <location evidence="1">Cytoplasm</location>
    </subcellularLocation>
</comment>
<dbReference type="InterPro" id="IPR004365">
    <property type="entry name" value="NA-bd_OB_tRNA"/>
</dbReference>
<evidence type="ECO:0000256" key="10">
    <source>
        <dbReference type="ARBA" id="ARBA00022932"/>
    </source>
</evidence>
<dbReference type="GO" id="GO:0003676">
    <property type="term" value="F:nucleic acid binding"/>
    <property type="evidence" value="ECO:0007669"/>
    <property type="project" value="InterPro"/>
</dbReference>
<keyword evidence="10" id="KW-0239">DNA-directed DNA polymerase</keyword>
<dbReference type="PANTHER" id="PTHR32294:SF4">
    <property type="entry name" value="ERROR-PRONE DNA POLYMERASE"/>
    <property type="match status" value="1"/>
</dbReference>
<dbReference type="SUPFAM" id="SSF89550">
    <property type="entry name" value="PHP domain-like"/>
    <property type="match status" value="1"/>
</dbReference>
<dbReference type="HOGENOM" id="CLU_001600_4_0_0"/>
<dbReference type="GO" id="GO:0008408">
    <property type="term" value="F:3'-5' exonuclease activity"/>
    <property type="evidence" value="ECO:0007669"/>
    <property type="project" value="InterPro"/>
</dbReference>
<dbReference type="RefSeq" id="WP_012376855.1">
    <property type="nucleotide sequence ID" value="NC_010571.1"/>
</dbReference>
<dbReference type="InterPro" id="IPR004013">
    <property type="entry name" value="PHP_dom"/>
</dbReference>
<dbReference type="Pfam" id="PF01336">
    <property type="entry name" value="tRNA_anti-codon"/>
    <property type="match status" value="1"/>
</dbReference>
<feature type="compositionally biased region" description="Polar residues" evidence="13">
    <location>
        <begin position="926"/>
        <end position="946"/>
    </location>
</feature>
<dbReference type="InterPro" id="IPR016195">
    <property type="entry name" value="Pol/histidinol_Pase-like"/>
</dbReference>
<evidence type="ECO:0000256" key="7">
    <source>
        <dbReference type="ARBA" id="ARBA00022695"/>
    </source>
</evidence>
<sequence>MAEVGVMSDYVELHASSAFSFLRGASQPEDLAAEAARLGLPALAIADRDGVYAAARLYQAARELQLRAIVGAEVTLEDGTALPLLVTNGTGYANLCRLISTAKLEPREAAVVEAWRREHPLVTPADSHEDPRARKRPCFATWRELAEHAEGLIALTGDEDGPVLSAWRNRGADAAAAVAARLQTIFGADRLYVELQRRRQRGEDTALCFLADLAAARQLPLLATGGVRYATRAERPIADVFTCLREHTTLDAAGRLLSPNAERHLRSGRAMAELFQDYPEAVVNSLRLAERLDFTLQNLDYRFPDFPVGPGETMESVLREQTYAGARERIGELTPKLRAQLDRELAMINKLGFPGYFLIVWDICQWCHQRGILIQGRGSAANSAVCYALGITAVNPLRYRLLFERFLSEGRVGKDGHPSWPDIDLDLPSGDLRESVIQEIYQRYAPRGAAMVANVITYRGRSAAREIGKVLGLPGDVLDRFSALYANGDFPHTLDLAQQVKLSGLPGGHPRLPAMLALYRQMQGLPRHLGQHSGGMVFCPNRLDRVVPIENASMEGRRVVQWDKDDCEELGLVKVDFLGLGMMAVLQDAFALCTQRGEPLTLHTVPPEDPETLATIRRADTIGVFQVESRAQQATLPRLQPQNFYDVAIAVSIVRPGPIAGRVSHPLIKRRAGEEKVVYLDESVEHLMKPILERTWGVILFQEQMLETAMVLAGFSGAQAEELRRAFGFNRNTARLRKVVEQLQLGMRARGHSEAVVQKVLESSTTFAGYGFPESHAISFALLAYASTWLKVHRPAEFTASLLNNQPMGFYSPATLIQDARRHGLKVKAGCVQRSSWECTVEADDTIRIGLRYVKGLREANVRAMLAQRAARAFTSIDDWLARTSFSAAERRALAAVGALRTLASHRRAALWQVEAAWSAEETLLQQAGQESSGTGVSPVESTPGDTTKEDRQIITKRMPESTDMGGTLMPRTATPLAPMTPAERMHADFRGMNLTVGTHPMALVRERLPDVWRAADLPLGRDGERVKVAGSVICRQRPGTAKGFVFVSLEDETGIANVVVYPDLFEQRRMTINEEPALCIVGRMQSDRGVIHVKAETIEALNLAELPTQTSHDFR</sequence>
<dbReference type="GO" id="GO:0006260">
    <property type="term" value="P:DNA replication"/>
    <property type="evidence" value="ECO:0007669"/>
    <property type="project" value="UniProtKB-KW"/>
</dbReference>
<dbReference type="Pfam" id="PF02811">
    <property type="entry name" value="PHP"/>
    <property type="match status" value="1"/>
</dbReference>
<dbReference type="HAMAP" id="MF_01902">
    <property type="entry name" value="DNApol_error_prone"/>
    <property type="match status" value="1"/>
</dbReference>
<evidence type="ECO:0000256" key="9">
    <source>
        <dbReference type="ARBA" id="ARBA00022763"/>
    </source>
</evidence>
<keyword evidence="8" id="KW-0235">DNA replication</keyword>
<dbReference type="InterPro" id="IPR029460">
    <property type="entry name" value="DNAPol_HHH"/>
</dbReference>
<keyword evidence="7 15" id="KW-0548">Nucleotidyltransferase</keyword>
<dbReference type="InterPro" id="IPR040982">
    <property type="entry name" value="DNA_pol3_finger"/>
</dbReference>
<dbReference type="CDD" id="cd04485">
    <property type="entry name" value="DnaE_OBF"/>
    <property type="match status" value="1"/>
</dbReference>
<dbReference type="InterPro" id="IPR003141">
    <property type="entry name" value="Pol/His_phosphatase_N"/>
</dbReference>
<dbReference type="Pfam" id="PF17657">
    <property type="entry name" value="DNA_pol3_finger"/>
    <property type="match status" value="1"/>
</dbReference>
<evidence type="ECO:0000256" key="11">
    <source>
        <dbReference type="ARBA" id="ARBA00023204"/>
    </source>
</evidence>
<dbReference type="Gene3D" id="2.40.50.140">
    <property type="entry name" value="Nucleic acid-binding proteins"/>
    <property type="match status" value="1"/>
</dbReference>
<evidence type="ECO:0000313" key="16">
    <source>
        <dbReference type="Proteomes" id="UP000007013"/>
    </source>
</evidence>
<feature type="region of interest" description="Disordered" evidence="13">
    <location>
        <begin position="926"/>
        <end position="950"/>
    </location>
</feature>
<evidence type="ECO:0000256" key="12">
    <source>
        <dbReference type="ARBA" id="ARBA00049244"/>
    </source>
</evidence>
<protein>
    <recommendedName>
        <fullName evidence="4">Error-prone DNA polymerase</fullName>
        <ecNumber evidence="3">2.7.7.7</ecNumber>
    </recommendedName>
</protein>
<keyword evidence="5" id="KW-0963">Cytoplasm</keyword>
<dbReference type="eggNOG" id="COG0587">
    <property type="taxonomic scope" value="Bacteria"/>
</dbReference>
<reference evidence="15 16" key="1">
    <citation type="journal article" date="2011" name="J. Bacteriol.">
        <title>Genome sequence of the verrucomicrobium Opitutus terrae PB90-1, an abundant inhabitant of rice paddy soil ecosystems.</title>
        <authorList>
            <person name="van Passel M.W."/>
            <person name="Kant R."/>
            <person name="Palva A."/>
            <person name="Copeland A."/>
            <person name="Lucas S."/>
            <person name="Lapidus A."/>
            <person name="Glavina del Rio T."/>
            <person name="Pitluck S."/>
            <person name="Goltsman E."/>
            <person name="Clum A."/>
            <person name="Sun H."/>
            <person name="Schmutz J."/>
            <person name="Larimer F.W."/>
            <person name="Land M.L."/>
            <person name="Hauser L."/>
            <person name="Kyrpides N."/>
            <person name="Mikhailova N."/>
            <person name="Richardson P.P."/>
            <person name="Janssen P.H."/>
            <person name="de Vos W.M."/>
            <person name="Smidt H."/>
        </authorList>
    </citation>
    <scope>NUCLEOTIDE SEQUENCE [LARGE SCALE GENOMIC DNA]</scope>
    <source>
        <strain evidence="16">DSM 11246 / JCM 15787 / PB90-1</strain>
    </source>
</reference>
<dbReference type="KEGG" id="ote:Oter_4053"/>
<dbReference type="InterPro" id="IPR023073">
    <property type="entry name" value="DnaE2"/>
</dbReference>
<dbReference type="NCBIfam" id="NF004225">
    <property type="entry name" value="PRK05672.1"/>
    <property type="match status" value="1"/>
</dbReference>
<evidence type="ECO:0000256" key="13">
    <source>
        <dbReference type="SAM" id="MobiDB-lite"/>
    </source>
</evidence>
<evidence type="ECO:0000259" key="14">
    <source>
        <dbReference type="SMART" id="SM00481"/>
    </source>
</evidence>
<dbReference type="EC" id="2.7.7.7" evidence="3"/>
<accession>B1ZZZ1</accession>
<evidence type="ECO:0000313" key="15">
    <source>
        <dbReference type="EMBL" id="ACB77327.1"/>
    </source>
</evidence>
<evidence type="ECO:0000256" key="8">
    <source>
        <dbReference type="ARBA" id="ARBA00022705"/>
    </source>
</evidence>
<dbReference type="NCBIfam" id="TIGR00594">
    <property type="entry name" value="polc"/>
    <property type="match status" value="1"/>
</dbReference>
<dbReference type="STRING" id="452637.Oter_4053"/>